<sequence>MKLSPMLKRMLLVAGVGMLATTAYGAGLDTGANDIVQMIKDLSKYYYMIMIPLAGLVIAVTAMKFYNGHIDWIVLATVCAVTLLIAFAPKIAIWLFKIAGHQVA</sequence>
<dbReference type="AlphaFoldDB" id="A0A378UT97"/>
<feature type="transmembrane region" description="Helical" evidence="1">
    <location>
        <begin position="73"/>
        <end position="96"/>
    </location>
</feature>
<organism evidence="4 6">
    <name type="scientific">Moraxella equi</name>
    <dbReference type="NCBI Taxonomy" id="60442"/>
    <lineage>
        <taxon>Bacteria</taxon>
        <taxon>Pseudomonadati</taxon>
        <taxon>Pseudomonadota</taxon>
        <taxon>Gammaproteobacteria</taxon>
        <taxon>Moraxellales</taxon>
        <taxon>Moraxellaceae</taxon>
        <taxon>Moraxella</taxon>
    </lineage>
</organism>
<name>A0A378UT97_9GAMM</name>
<protein>
    <recommendedName>
        <fullName evidence="7">TrbC/VIRB2 family</fullName>
    </recommendedName>
</protein>
<dbReference type="EMBL" id="UGQF01000002">
    <property type="protein sequence ID" value="STZ82940.1"/>
    <property type="molecule type" value="Genomic_DNA"/>
</dbReference>
<keyword evidence="5" id="KW-1185">Reference proteome</keyword>
<proteinExistence type="predicted"/>
<evidence type="ECO:0000313" key="6">
    <source>
        <dbReference type="Proteomes" id="UP000254618"/>
    </source>
</evidence>
<keyword evidence="1" id="KW-0812">Transmembrane</keyword>
<evidence type="ECO:0000313" key="3">
    <source>
        <dbReference type="EMBL" id="OPH37640.1"/>
    </source>
</evidence>
<feature type="transmembrane region" description="Helical" evidence="1">
    <location>
        <begin position="45"/>
        <end position="66"/>
    </location>
</feature>
<gene>
    <name evidence="3" type="ORF">B5J93_07930</name>
    <name evidence="4" type="ORF">NCTC11012_03052</name>
</gene>
<accession>A0A378UT97</accession>
<evidence type="ECO:0000256" key="2">
    <source>
        <dbReference type="SAM" id="SignalP"/>
    </source>
</evidence>
<feature type="signal peptide" evidence="2">
    <location>
        <begin position="1"/>
        <end position="25"/>
    </location>
</feature>
<keyword evidence="1" id="KW-1133">Transmembrane helix</keyword>
<evidence type="ECO:0000256" key="1">
    <source>
        <dbReference type="SAM" id="Phobius"/>
    </source>
</evidence>
<dbReference type="Proteomes" id="UP000254618">
    <property type="component" value="Unassembled WGS sequence"/>
</dbReference>
<reference evidence="4 6" key="2">
    <citation type="submission" date="2018-06" db="EMBL/GenBank/DDBJ databases">
        <authorList>
            <consortium name="Pathogen Informatics"/>
            <person name="Doyle S."/>
        </authorList>
    </citation>
    <scope>NUCLEOTIDE SEQUENCE [LARGE SCALE GENOMIC DNA]</scope>
    <source>
        <strain evidence="4 6">NCTC11012</strain>
    </source>
</reference>
<keyword evidence="2" id="KW-0732">Signal</keyword>
<feature type="chain" id="PRO_5017052868" description="TrbC/VIRB2 family" evidence="2">
    <location>
        <begin position="26"/>
        <end position="104"/>
    </location>
</feature>
<reference evidence="3 5" key="1">
    <citation type="submission" date="2017-03" db="EMBL/GenBank/DDBJ databases">
        <title>Draft genome sequence of Moraxella equi CCUG 4950T type strain.</title>
        <authorList>
            <person name="Salva-Serra F."/>
            <person name="Engstrom-Jakobsson H."/>
            <person name="Thorell K."/>
            <person name="Jaen-Luchoro D."/>
            <person name="Gonzales-Siles L."/>
            <person name="Karlsson R."/>
            <person name="Yazdan S."/>
            <person name="Boulund F."/>
            <person name="Johnning A."/>
            <person name="Engstrand L."/>
            <person name="Kristiansson E."/>
            <person name="Moore E."/>
        </authorList>
    </citation>
    <scope>NUCLEOTIDE SEQUENCE [LARGE SCALE GENOMIC DNA]</scope>
    <source>
        <strain evidence="3 5">CCUG 4950</strain>
    </source>
</reference>
<dbReference type="RefSeq" id="WP_079325906.1">
    <property type="nucleotide sequence ID" value="NZ_MXAP01000076.1"/>
</dbReference>
<evidence type="ECO:0000313" key="5">
    <source>
        <dbReference type="Proteomes" id="UP000190777"/>
    </source>
</evidence>
<evidence type="ECO:0008006" key="7">
    <source>
        <dbReference type="Google" id="ProtNLM"/>
    </source>
</evidence>
<evidence type="ECO:0000313" key="4">
    <source>
        <dbReference type="EMBL" id="STZ82940.1"/>
    </source>
</evidence>
<dbReference type="EMBL" id="MXAP01000076">
    <property type="protein sequence ID" value="OPH37640.1"/>
    <property type="molecule type" value="Genomic_DNA"/>
</dbReference>
<dbReference type="Proteomes" id="UP000190777">
    <property type="component" value="Unassembled WGS sequence"/>
</dbReference>
<keyword evidence="1" id="KW-0472">Membrane</keyword>